<dbReference type="FunFam" id="1.10.455.10:FF:000001">
    <property type="entry name" value="30S ribosomal protein S7"/>
    <property type="match status" value="1"/>
</dbReference>
<dbReference type="SMR" id="A0A2N8I0W1"/>
<dbReference type="InterPro" id="IPR005717">
    <property type="entry name" value="Ribosomal_uS7_bac/org-type"/>
</dbReference>
<evidence type="ECO:0000256" key="4">
    <source>
        <dbReference type="ARBA" id="ARBA00022980"/>
    </source>
</evidence>
<comment type="caution">
    <text evidence="9">The sequence shown here is derived from an EMBL/GenBank/DDBJ whole genome shotgun (WGS) entry which is preliminary data.</text>
</comment>
<keyword evidence="4 6" id="KW-0689">Ribosomal protein</keyword>
<dbReference type="EMBL" id="PJKN01000002">
    <property type="protein sequence ID" value="PNC56770.1"/>
    <property type="molecule type" value="Genomic_DNA"/>
</dbReference>
<dbReference type="Proteomes" id="UP000236000">
    <property type="component" value="Unassembled WGS sequence"/>
</dbReference>
<evidence type="ECO:0000313" key="10">
    <source>
        <dbReference type="EMBL" id="PNC56770.1"/>
    </source>
</evidence>
<dbReference type="HAMAP" id="MF_00480_B">
    <property type="entry name" value="Ribosomal_uS7_B"/>
    <property type="match status" value="1"/>
</dbReference>
<dbReference type="AlphaFoldDB" id="A0A2N8I0W1"/>
<dbReference type="Pfam" id="PF00177">
    <property type="entry name" value="Ribosomal_S7"/>
    <property type="match status" value="1"/>
</dbReference>
<proteinExistence type="inferred from homology"/>
<dbReference type="EMBL" id="PJKA01000004">
    <property type="protein sequence ID" value="PNC19390.1"/>
    <property type="molecule type" value="Genomic_DNA"/>
</dbReference>
<dbReference type="Proteomes" id="UP000236075">
    <property type="component" value="Unassembled WGS sequence"/>
</dbReference>
<comment type="function">
    <text evidence="6">One of the primary rRNA binding proteins, it binds directly to 16S rRNA where it nucleates assembly of the head domain of the 30S subunit. Is located at the subunit interface close to the decoding center, probably blocks exit of the E-site tRNA.</text>
</comment>
<dbReference type="InterPro" id="IPR023798">
    <property type="entry name" value="Ribosomal_uS7_dom"/>
</dbReference>
<evidence type="ECO:0000256" key="2">
    <source>
        <dbReference type="ARBA" id="ARBA00022730"/>
    </source>
</evidence>
<dbReference type="EMBL" id="PJLB01000008">
    <property type="protein sequence ID" value="PND02700.1"/>
    <property type="molecule type" value="Genomic_DNA"/>
</dbReference>
<reference evidence="12 13" key="1">
    <citation type="journal article" date="2017" name="BMC Genomics">
        <title>Genome sequencing of 39 Akkermansia muciniphila isolates reveals its population structure, genomic and functional diverisity, and global distribution in mammalian gut microbiotas.</title>
        <authorList>
            <person name="Guo X."/>
            <person name="Li S."/>
            <person name="Zhang J."/>
            <person name="Wu F."/>
            <person name="Li X."/>
            <person name="Wu D."/>
            <person name="Zhang M."/>
            <person name="Ou Z."/>
            <person name="Jie Z."/>
            <person name="Yan Q."/>
            <person name="Li P."/>
            <person name="Yi J."/>
            <person name="Peng Y."/>
        </authorList>
    </citation>
    <scope>NUCLEOTIDE SEQUENCE [LARGE SCALE GENOMIC DNA]</scope>
    <source>
        <strain evidence="9 13">GP24</strain>
        <strain evidence="11 14">GP28</strain>
        <strain evidence="10 12">GP43</strain>
    </source>
</reference>
<dbReference type="GO" id="GO:0015935">
    <property type="term" value="C:small ribosomal subunit"/>
    <property type="evidence" value="ECO:0007669"/>
    <property type="project" value="InterPro"/>
</dbReference>
<dbReference type="PIRSF" id="PIRSF002122">
    <property type="entry name" value="RPS7p_RPS7a_RPS5e_RPS7o"/>
    <property type="match status" value="1"/>
</dbReference>
<evidence type="ECO:0000313" key="11">
    <source>
        <dbReference type="EMBL" id="PND02700.1"/>
    </source>
</evidence>
<dbReference type="GO" id="GO:0019843">
    <property type="term" value="F:rRNA binding"/>
    <property type="evidence" value="ECO:0007669"/>
    <property type="project" value="UniProtKB-UniRule"/>
</dbReference>
<evidence type="ECO:0000313" key="13">
    <source>
        <dbReference type="Proteomes" id="UP000236000"/>
    </source>
</evidence>
<dbReference type="InterPro" id="IPR036823">
    <property type="entry name" value="Ribosomal_uS7_dom_sf"/>
</dbReference>
<dbReference type="GO" id="GO:0006412">
    <property type="term" value="P:translation"/>
    <property type="evidence" value="ECO:0007669"/>
    <property type="project" value="UniProtKB-UniRule"/>
</dbReference>
<keyword evidence="5 6" id="KW-0687">Ribonucleoprotein</keyword>
<keyword evidence="3 6" id="KW-0694">RNA-binding</keyword>
<dbReference type="NCBIfam" id="TIGR01029">
    <property type="entry name" value="rpsG_bact"/>
    <property type="match status" value="1"/>
</dbReference>
<evidence type="ECO:0000256" key="7">
    <source>
        <dbReference type="RuleBase" id="RU003619"/>
    </source>
</evidence>
<feature type="domain" description="Small ribosomal subunit protein uS7" evidence="8">
    <location>
        <begin position="3"/>
        <end position="150"/>
    </location>
</feature>
<dbReference type="Gene3D" id="1.10.455.10">
    <property type="entry name" value="Ribosomal protein S7 domain"/>
    <property type="match status" value="1"/>
</dbReference>
<keyword evidence="6" id="KW-0820">tRNA-binding</keyword>
<dbReference type="PANTHER" id="PTHR11205">
    <property type="entry name" value="RIBOSOMAL PROTEIN S7"/>
    <property type="match status" value="1"/>
</dbReference>
<dbReference type="GeneID" id="84024913"/>
<dbReference type="CDD" id="cd14869">
    <property type="entry name" value="uS7_Bacteria"/>
    <property type="match status" value="1"/>
</dbReference>
<name>A0A2N8I0W1_9BACT</name>
<evidence type="ECO:0000313" key="14">
    <source>
        <dbReference type="Proteomes" id="UP000236075"/>
    </source>
</evidence>
<evidence type="ECO:0000259" key="8">
    <source>
        <dbReference type="Pfam" id="PF00177"/>
    </source>
</evidence>
<dbReference type="RefSeq" id="WP_012419364.1">
    <property type="nucleotide sequence ID" value="NZ_AP021898.1"/>
</dbReference>
<evidence type="ECO:0000313" key="9">
    <source>
        <dbReference type="EMBL" id="PNC19390.1"/>
    </source>
</evidence>
<organism evidence="9 13">
    <name type="scientific">Akkermansia muciniphila</name>
    <dbReference type="NCBI Taxonomy" id="239935"/>
    <lineage>
        <taxon>Bacteria</taxon>
        <taxon>Pseudomonadati</taxon>
        <taxon>Verrucomicrobiota</taxon>
        <taxon>Verrucomicrobiia</taxon>
        <taxon>Verrucomicrobiales</taxon>
        <taxon>Akkermansiaceae</taxon>
        <taxon>Akkermansia</taxon>
    </lineage>
</organism>
<dbReference type="GO" id="GO:0003735">
    <property type="term" value="F:structural constituent of ribosome"/>
    <property type="evidence" value="ECO:0007669"/>
    <property type="project" value="InterPro"/>
</dbReference>
<comment type="similarity">
    <text evidence="1 6 7">Belongs to the universal ribosomal protein uS7 family.</text>
</comment>
<gene>
    <name evidence="6" type="primary">rpsG</name>
    <name evidence="11" type="ORF">CXT95_08610</name>
    <name evidence="10" type="ORF">CXU09_04130</name>
    <name evidence="9" type="ORF">CXU22_02600</name>
</gene>
<dbReference type="PROSITE" id="PS00052">
    <property type="entry name" value="RIBOSOMAL_S7"/>
    <property type="match status" value="1"/>
</dbReference>
<dbReference type="GO" id="GO:0000049">
    <property type="term" value="F:tRNA binding"/>
    <property type="evidence" value="ECO:0007669"/>
    <property type="project" value="UniProtKB-UniRule"/>
</dbReference>
<dbReference type="InterPro" id="IPR000235">
    <property type="entry name" value="Ribosomal_uS7"/>
</dbReference>
<dbReference type="InterPro" id="IPR020606">
    <property type="entry name" value="Ribosomal_uS7_CS"/>
</dbReference>
<evidence type="ECO:0000256" key="5">
    <source>
        <dbReference type="ARBA" id="ARBA00023274"/>
    </source>
</evidence>
<protein>
    <recommendedName>
        <fullName evidence="6">Small ribosomal subunit protein uS7</fullName>
    </recommendedName>
</protein>
<dbReference type="OrthoDB" id="9807653at2"/>
<keyword evidence="2 6" id="KW-0699">rRNA-binding</keyword>
<evidence type="ECO:0000256" key="6">
    <source>
        <dbReference type="HAMAP-Rule" id="MF_00480"/>
    </source>
</evidence>
<dbReference type="SUPFAM" id="SSF47973">
    <property type="entry name" value="Ribosomal protein S7"/>
    <property type="match status" value="1"/>
</dbReference>
<evidence type="ECO:0000313" key="12">
    <source>
        <dbReference type="Proteomes" id="UP000235914"/>
    </source>
</evidence>
<evidence type="ECO:0000256" key="3">
    <source>
        <dbReference type="ARBA" id="ARBA00022884"/>
    </source>
</evidence>
<accession>A0A2N8I0W1</accession>
<dbReference type="Proteomes" id="UP000235914">
    <property type="component" value="Unassembled WGS sequence"/>
</dbReference>
<dbReference type="OMA" id="DDTHRMA"/>
<sequence>MARRKRVYRKIERRDPRYDSALVGKLISKVMLDGKRSLAERIVYAAIDMANEGTDSIDPLEVITRAIENAKPRVEVKSRRVGGATYQVPLEVDPARSESLAMRWIVNYARNRKGVPMHKALANEIKEAANNQGSSVRKRDDVHKMAQANRAFAHFRW</sequence>
<comment type="subunit">
    <text evidence="6">Part of the 30S ribosomal subunit. Contacts proteins S9 and S11.</text>
</comment>
<evidence type="ECO:0000256" key="1">
    <source>
        <dbReference type="ARBA" id="ARBA00007151"/>
    </source>
</evidence>